<feature type="compositionally biased region" description="Polar residues" evidence="13">
    <location>
        <begin position="1386"/>
        <end position="1397"/>
    </location>
</feature>
<evidence type="ECO:0000256" key="10">
    <source>
        <dbReference type="ARBA" id="ARBA00023180"/>
    </source>
</evidence>
<feature type="compositionally biased region" description="Polar residues" evidence="13">
    <location>
        <begin position="613"/>
        <end position="628"/>
    </location>
</feature>
<feature type="compositionally biased region" description="Low complexity" evidence="13">
    <location>
        <begin position="932"/>
        <end position="941"/>
    </location>
</feature>
<dbReference type="CDD" id="cd03520">
    <property type="entry name" value="Link_domain_CSPGs_modules_2_4"/>
    <property type="match status" value="1"/>
</dbReference>
<feature type="compositionally biased region" description="Polar residues" evidence="13">
    <location>
        <begin position="654"/>
        <end position="667"/>
    </location>
</feature>
<feature type="region of interest" description="Disordered" evidence="13">
    <location>
        <begin position="1294"/>
        <end position="1336"/>
    </location>
</feature>
<evidence type="ECO:0000256" key="2">
    <source>
        <dbReference type="ARBA" id="ARBA00022525"/>
    </source>
</evidence>
<dbReference type="FunFam" id="3.10.100.10:FF:000002">
    <property type="entry name" value="Hyaluronan proteoglycan link protein 1"/>
    <property type="match status" value="1"/>
</dbReference>
<dbReference type="EMBL" id="JAINUF010000001">
    <property type="protein sequence ID" value="KAJ8380624.1"/>
    <property type="molecule type" value="Genomic_DNA"/>
</dbReference>
<dbReference type="PRINTS" id="PR01265">
    <property type="entry name" value="LINKMODULE"/>
</dbReference>
<dbReference type="PROSITE" id="PS50963">
    <property type="entry name" value="LINK_2"/>
    <property type="match status" value="2"/>
</dbReference>
<dbReference type="CDD" id="cd03517">
    <property type="entry name" value="Link_domain_CSPGs_modules_1_3"/>
    <property type="match status" value="1"/>
</dbReference>
<evidence type="ECO:0000256" key="9">
    <source>
        <dbReference type="ARBA" id="ARBA00023157"/>
    </source>
</evidence>
<dbReference type="SMART" id="SM00445">
    <property type="entry name" value="LINK"/>
    <property type="match status" value="2"/>
</dbReference>
<keyword evidence="18" id="KW-1185">Reference proteome</keyword>
<feature type="region of interest" description="Disordered" evidence="13">
    <location>
        <begin position="844"/>
        <end position="941"/>
    </location>
</feature>
<dbReference type="GO" id="GO:0045202">
    <property type="term" value="C:synapse"/>
    <property type="evidence" value="ECO:0007669"/>
    <property type="project" value="TreeGrafter"/>
</dbReference>
<protein>
    <recommendedName>
        <fullName evidence="19">Versican core protein</fullName>
    </recommendedName>
</protein>
<dbReference type="PROSITE" id="PS01241">
    <property type="entry name" value="LINK_1"/>
    <property type="match status" value="1"/>
</dbReference>
<feature type="chain" id="PRO_5040505756" description="Versican core protein" evidence="14">
    <location>
        <begin position="25"/>
        <end position="1511"/>
    </location>
</feature>
<feature type="region of interest" description="Disordered" evidence="13">
    <location>
        <begin position="366"/>
        <end position="458"/>
    </location>
</feature>
<evidence type="ECO:0000256" key="3">
    <source>
        <dbReference type="ARBA" id="ARBA00022530"/>
    </source>
</evidence>
<feature type="region of interest" description="Disordered" evidence="13">
    <location>
        <begin position="1479"/>
        <end position="1511"/>
    </location>
</feature>
<gene>
    <name evidence="17" type="ORF">SKAU_G00014020</name>
</gene>
<feature type="compositionally biased region" description="Low complexity" evidence="13">
    <location>
        <begin position="439"/>
        <end position="458"/>
    </location>
</feature>
<keyword evidence="11" id="KW-0393">Immunoglobulin domain</keyword>
<dbReference type="GO" id="GO:0010001">
    <property type="term" value="P:glial cell differentiation"/>
    <property type="evidence" value="ECO:0007669"/>
    <property type="project" value="TreeGrafter"/>
</dbReference>
<feature type="compositionally biased region" description="Low complexity" evidence="13">
    <location>
        <begin position="588"/>
        <end position="603"/>
    </location>
</feature>
<reference evidence="17" key="1">
    <citation type="journal article" date="2023" name="Science">
        <title>Genome structures resolve the early diversification of teleost fishes.</title>
        <authorList>
            <person name="Parey E."/>
            <person name="Louis A."/>
            <person name="Montfort J."/>
            <person name="Bouchez O."/>
            <person name="Roques C."/>
            <person name="Iampietro C."/>
            <person name="Lluch J."/>
            <person name="Castinel A."/>
            <person name="Donnadieu C."/>
            <person name="Desvignes T."/>
            <person name="Floi Bucao C."/>
            <person name="Jouanno E."/>
            <person name="Wen M."/>
            <person name="Mejri S."/>
            <person name="Dirks R."/>
            <person name="Jansen H."/>
            <person name="Henkel C."/>
            <person name="Chen W.J."/>
            <person name="Zahm M."/>
            <person name="Cabau C."/>
            <person name="Klopp C."/>
            <person name="Thompson A.W."/>
            <person name="Robinson-Rechavi M."/>
            <person name="Braasch I."/>
            <person name="Lecointre G."/>
            <person name="Bobe J."/>
            <person name="Postlethwait J.H."/>
            <person name="Berthelot C."/>
            <person name="Roest Crollius H."/>
            <person name="Guiguen Y."/>
        </authorList>
    </citation>
    <scope>NUCLEOTIDE SEQUENCE</scope>
    <source>
        <strain evidence="17">WJC10195</strain>
    </source>
</reference>
<keyword evidence="9 12" id="KW-1015">Disulfide bond</keyword>
<evidence type="ECO:0000259" key="16">
    <source>
        <dbReference type="PROSITE" id="PS50963"/>
    </source>
</evidence>
<evidence type="ECO:0000256" key="5">
    <source>
        <dbReference type="ARBA" id="ARBA00022729"/>
    </source>
</evidence>
<feature type="compositionally biased region" description="Polar residues" evidence="13">
    <location>
        <begin position="1302"/>
        <end position="1311"/>
    </location>
</feature>
<dbReference type="GO" id="GO:0001501">
    <property type="term" value="P:skeletal system development"/>
    <property type="evidence" value="ECO:0007669"/>
    <property type="project" value="TreeGrafter"/>
</dbReference>
<feature type="compositionally biased region" description="Polar residues" evidence="13">
    <location>
        <begin position="870"/>
        <end position="888"/>
    </location>
</feature>
<feature type="region of interest" description="Disordered" evidence="13">
    <location>
        <begin position="1363"/>
        <end position="1397"/>
    </location>
</feature>
<feature type="domain" description="Link" evidence="16">
    <location>
        <begin position="146"/>
        <end position="241"/>
    </location>
</feature>
<keyword evidence="5 14" id="KW-0732">Signal</keyword>
<organism evidence="17 18">
    <name type="scientific">Synaphobranchus kaupii</name>
    <name type="common">Kaup's arrowtooth eel</name>
    <dbReference type="NCBI Taxonomy" id="118154"/>
    <lineage>
        <taxon>Eukaryota</taxon>
        <taxon>Metazoa</taxon>
        <taxon>Chordata</taxon>
        <taxon>Craniata</taxon>
        <taxon>Vertebrata</taxon>
        <taxon>Euteleostomi</taxon>
        <taxon>Actinopterygii</taxon>
        <taxon>Neopterygii</taxon>
        <taxon>Teleostei</taxon>
        <taxon>Anguilliformes</taxon>
        <taxon>Synaphobranchidae</taxon>
        <taxon>Synaphobranchus</taxon>
    </lineage>
</organism>
<sequence length="1511" mass="158882">MLFNIKHILWLSFLCSTAVGLADGSVVMRPVSGSLSGRVVLPCHFSTMPTVTPPCNSSTGPDHMRVKWTKMVDEVESVVVVGQNGVMKIGPSYRNRVSVPSHPEDIGDASLTVAKLRASDAGTYRCEVMYGMEDTQDTVSLDVNGVVFHYRANTSRYTLNYQKATEACRNIGASIATASQLRSAYEDGFDQCDAGWLADKSVRYPITRPRAGCYGDKKSKPGVRTYGIRKPTETYDVYCYVDKLDGEVYYAPVTRKMTLEEAREECRSRGSVLATPGQMHAAWRQGLDRCDYGWLSDGSARYSISVPRKQCGGGLVGVRTMYRYRNQTGYPEPHLKLGAYCFKGRQPVNLTACVDVLVKGITRASPVTSVKPTSPTTTSAVQTPVPDSTSPAASMGAENRSQSEVADKATPEPALTSEPGSPHPSQTPSVHTEGPGGPQPVTVGTAQEPPSMFSASMAPPRQIVTEESELITVLPAATAPADLDATIDSDFDIDHFVVRNTSSVDPVIRGDSLYHKKEDDVNGTETPVRSPTLLPPVVRVTLESDVARVTDGSPSTIAASPSAVEEAFQATSAQVLDGMRYGDAGTPQPESADSSSTPSQSADESSEPASGKAITSTESSALASTHSRQPGAEPANITVPQPVDTEAGERVTGPTVQTGLPDESTTFSVGTVTPSVIITDAPSASPIAALGKTYGTIVEGSTVETTSGLETEPGPTAEPTGLPVVDATKISIDTGDASPVGPMESIEEIGGATSSAPVPTASGTTAAIQTADSVKADEDVSRHAGLSGSTAAPDSLETEGATQSPVGLVYTPFVDYDLFASPPMDELDMIQGLVEALPPHPVTTVREEEDDDKGSSATTSEVSSEGPVTGRTTDASTLYPPLSSTQSLVHLGEPTTGQVPTVPQVSEESVHTPPPASTRHAPGTGVTEESEAMAAASSTVEADGSGMFTSIVRDAETATGAVSTSTTERKMYTDTPVASVTKALDETGAGEPRTPSSSPGPEVTDASVSATATPASVFTASKATPATKDFPQLTGATSPDQREGKPAIVYKDVSTTLQPEAAATPATSETHLAVSMATERPPVFTEGEAAEDGTKAVAIMEESTTSIPEFSGEVIEDKHVTPEIDKEYFPPAVPEITLPSSPPIEVIIVHVHDINQSADAILDILREQSNLDIAGGDGDLLSTPATPTLSHIDRKHKVTLEPDHRVSEARGDQFVSVPPAEGERGESEDDEVTTPFFDYKCGTSPSRPSTFEPDDTVTKSSPPPPPSETEEQEYLDVDSTTKMPLAISVETTATTAAAHATSESTPLSSTAAEHRKNVSGQPSQVESVPTATAAPDGLSEEGFVVATEGKFPSHQVTTLPGIMSSASARPGMEESTGRPWGLEEQASPSAESHSQIPVVSNETETTEMEQSLVDSTLTPIKSLSPSTASHAEDLSVLPASISVEAHPVEPKRTTVVPTFTSEQFDTTTPAVTVLLKTHPPVNERDPLSHPPQGSEAQMPYKLPQMLPMRQK</sequence>
<evidence type="ECO:0000259" key="15">
    <source>
        <dbReference type="PROSITE" id="PS50835"/>
    </source>
</evidence>
<dbReference type="InterPro" id="IPR016186">
    <property type="entry name" value="C-type_lectin-like/link_sf"/>
</dbReference>
<dbReference type="GO" id="GO:0005615">
    <property type="term" value="C:extracellular space"/>
    <property type="evidence" value="ECO:0007669"/>
    <property type="project" value="TreeGrafter"/>
</dbReference>
<comment type="caution">
    <text evidence="17">The sequence shown here is derived from an EMBL/GenBank/DDBJ whole genome shotgun (WGS) entry which is preliminary data.</text>
</comment>
<feature type="domain" description="Link" evidence="16">
    <location>
        <begin position="246"/>
        <end position="343"/>
    </location>
</feature>
<dbReference type="Gene3D" id="2.60.40.10">
    <property type="entry name" value="Immunoglobulins"/>
    <property type="match status" value="1"/>
</dbReference>
<evidence type="ECO:0000256" key="14">
    <source>
        <dbReference type="SAM" id="SignalP"/>
    </source>
</evidence>
<evidence type="ECO:0000256" key="12">
    <source>
        <dbReference type="PROSITE-ProRule" id="PRU00323"/>
    </source>
</evidence>
<dbReference type="PANTHER" id="PTHR22804:SF6">
    <property type="entry name" value="VERSICAN CORE PROTEIN"/>
    <property type="match status" value="1"/>
</dbReference>
<feature type="disulfide bond" evidence="12">
    <location>
        <begin position="290"/>
        <end position="311"/>
    </location>
</feature>
<keyword evidence="2" id="KW-0964">Secreted</keyword>
<dbReference type="GO" id="GO:0007417">
    <property type="term" value="P:central nervous system development"/>
    <property type="evidence" value="ECO:0007669"/>
    <property type="project" value="TreeGrafter"/>
</dbReference>
<evidence type="ECO:0000256" key="11">
    <source>
        <dbReference type="ARBA" id="ARBA00023319"/>
    </source>
</evidence>
<feature type="compositionally biased region" description="Low complexity" evidence="13">
    <location>
        <begin position="1003"/>
        <end position="1021"/>
    </location>
</feature>
<dbReference type="InterPro" id="IPR013783">
    <property type="entry name" value="Ig-like_fold"/>
</dbReference>
<dbReference type="GO" id="GO:0005540">
    <property type="term" value="F:hyaluronic acid binding"/>
    <property type="evidence" value="ECO:0007669"/>
    <property type="project" value="InterPro"/>
</dbReference>
<dbReference type="SMART" id="SM00409">
    <property type="entry name" value="IG"/>
    <property type="match status" value="1"/>
</dbReference>
<feature type="region of interest" description="Disordered" evidence="13">
    <location>
        <begin position="984"/>
        <end position="1045"/>
    </location>
</feature>
<evidence type="ECO:0000256" key="13">
    <source>
        <dbReference type="SAM" id="MobiDB-lite"/>
    </source>
</evidence>
<dbReference type="Gene3D" id="3.10.100.10">
    <property type="entry name" value="Mannose-Binding Protein A, subunit A"/>
    <property type="match status" value="2"/>
</dbReference>
<dbReference type="InterPro" id="IPR013106">
    <property type="entry name" value="Ig_V-set"/>
</dbReference>
<dbReference type="InterPro" id="IPR000538">
    <property type="entry name" value="Link_dom"/>
</dbReference>
<dbReference type="SUPFAM" id="SSF56436">
    <property type="entry name" value="C-type lectin-like"/>
    <property type="match status" value="2"/>
</dbReference>
<dbReference type="GO" id="GO:0072534">
    <property type="term" value="C:perineuronal net"/>
    <property type="evidence" value="ECO:0007669"/>
    <property type="project" value="TreeGrafter"/>
</dbReference>
<evidence type="ECO:0000313" key="17">
    <source>
        <dbReference type="EMBL" id="KAJ8380624.1"/>
    </source>
</evidence>
<feature type="domain" description="Ig-like" evidence="15">
    <location>
        <begin position="55"/>
        <end position="140"/>
    </location>
</feature>
<keyword evidence="4" id="KW-0245">EGF-like domain</keyword>
<comment type="subcellular location">
    <subcellularLocation>
        <location evidence="1">Secreted</location>
        <location evidence="1">Extracellular space</location>
        <location evidence="1">Extracellular matrix</location>
    </subcellularLocation>
</comment>
<keyword evidence="8" id="KW-0654">Proteoglycan</keyword>
<evidence type="ECO:0000256" key="6">
    <source>
        <dbReference type="ARBA" id="ARBA00022737"/>
    </source>
</evidence>
<dbReference type="OrthoDB" id="5860362at2759"/>
<feature type="region of interest" description="Disordered" evidence="13">
    <location>
        <begin position="1182"/>
        <end position="1275"/>
    </location>
</feature>
<evidence type="ECO:0008006" key="19">
    <source>
        <dbReference type="Google" id="ProtNLM"/>
    </source>
</evidence>
<dbReference type="SMART" id="SM00406">
    <property type="entry name" value="IGv"/>
    <property type="match status" value="1"/>
</dbReference>
<dbReference type="GO" id="GO:0007155">
    <property type="term" value="P:cell adhesion"/>
    <property type="evidence" value="ECO:0007669"/>
    <property type="project" value="InterPro"/>
</dbReference>
<feature type="region of interest" description="Disordered" evidence="13">
    <location>
        <begin position="771"/>
        <end position="802"/>
    </location>
</feature>
<dbReference type="Proteomes" id="UP001152622">
    <property type="component" value="Chromosome 1"/>
</dbReference>
<feature type="compositionally biased region" description="Polar residues" evidence="13">
    <location>
        <begin position="1318"/>
        <end position="1330"/>
    </location>
</feature>
<dbReference type="InterPro" id="IPR003599">
    <property type="entry name" value="Ig_sub"/>
</dbReference>
<evidence type="ECO:0000256" key="4">
    <source>
        <dbReference type="ARBA" id="ARBA00022536"/>
    </source>
</evidence>
<dbReference type="InterPro" id="IPR050691">
    <property type="entry name" value="Hyaluronan_bind_Proteoglycan"/>
</dbReference>
<dbReference type="Pfam" id="PF00193">
    <property type="entry name" value="Xlink"/>
    <property type="match status" value="2"/>
</dbReference>
<evidence type="ECO:0000256" key="1">
    <source>
        <dbReference type="ARBA" id="ARBA00004498"/>
    </source>
</evidence>
<dbReference type="PANTHER" id="PTHR22804">
    <property type="entry name" value="AGGRECAN/VERSICAN PROTEOGLYCAN"/>
    <property type="match status" value="1"/>
</dbReference>
<feature type="region of interest" description="Disordered" evidence="13">
    <location>
        <begin position="579"/>
        <end position="667"/>
    </location>
</feature>
<proteinExistence type="predicted"/>
<name>A0A9Q1JDS7_SYNKA</name>
<keyword evidence="3" id="KW-0272">Extracellular matrix</keyword>
<dbReference type="Pfam" id="PF07686">
    <property type="entry name" value="V-set"/>
    <property type="match status" value="1"/>
</dbReference>
<dbReference type="InterPro" id="IPR007110">
    <property type="entry name" value="Ig-like_dom"/>
</dbReference>
<accession>A0A9Q1JDS7</accession>
<dbReference type="SUPFAM" id="SSF48726">
    <property type="entry name" value="Immunoglobulin"/>
    <property type="match status" value="1"/>
</dbReference>
<evidence type="ECO:0000256" key="8">
    <source>
        <dbReference type="ARBA" id="ARBA00022974"/>
    </source>
</evidence>
<feature type="compositionally biased region" description="Basic and acidic residues" evidence="13">
    <location>
        <begin position="1198"/>
        <end position="1211"/>
    </location>
</feature>
<keyword evidence="10" id="KW-0325">Glycoprotein</keyword>
<dbReference type="InterPro" id="IPR016187">
    <property type="entry name" value="CTDL_fold"/>
</dbReference>
<dbReference type="InterPro" id="IPR036179">
    <property type="entry name" value="Ig-like_dom_sf"/>
</dbReference>
<dbReference type="PROSITE" id="PS50835">
    <property type="entry name" value="IG_LIKE"/>
    <property type="match status" value="1"/>
</dbReference>
<evidence type="ECO:0000313" key="18">
    <source>
        <dbReference type="Proteomes" id="UP001152622"/>
    </source>
</evidence>
<dbReference type="GO" id="GO:0002052">
    <property type="term" value="P:positive regulation of neuroblast proliferation"/>
    <property type="evidence" value="ECO:0007669"/>
    <property type="project" value="TreeGrafter"/>
</dbReference>
<keyword evidence="7" id="KW-0106">Calcium</keyword>
<feature type="compositionally biased region" description="Low complexity" evidence="13">
    <location>
        <begin position="366"/>
        <end position="381"/>
    </location>
</feature>
<evidence type="ECO:0000256" key="7">
    <source>
        <dbReference type="ARBA" id="ARBA00022837"/>
    </source>
</evidence>
<keyword evidence="6" id="KW-0677">Repeat</keyword>
<dbReference type="FunFam" id="3.10.100.10:FF:000011">
    <property type="entry name" value="Aggrecan core protein"/>
    <property type="match status" value="1"/>
</dbReference>
<comment type="caution">
    <text evidence="12">Lacks conserved residue(s) required for the propagation of feature annotation.</text>
</comment>
<feature type="disulfide bond" evidence="12">
    <location>
        <begin position="192"/>
        <end position="213"/>
    </location>
</feature>
<feature type="signal peptide" evidence="14">
    <location>
        <begin position="1"/>
        <end position="24"/>
    </location>
</feature>
<feature type="compositionally biased region" description="Polar residues" evidence="13">
    <location>
        <begin position="895"/>
        <end position="907"/>
    </location>
</feature>